<feature type="transmembrane region" description="Helical" evidence="1">
    <location>
        <begin position="105"/>
        <end position="127"/>
    </location>
</feature>
<keyword evidence="1" id="KW-0812">Transmembrane</keyword>
<dbReference type="Proteomes" id="UP001180842">
    <property type="component" value="Unassembled WGS sequence"/>
</dbReference>
<evidence type="ECO:0000313" key="2">
    <source>
        <dbReference type="EMBL" id="MDT2738115.1"/>
    </source>
</evidence>
<dbReference type="CDD" id="cd16427">
    <property type="entry name" value="TraM-like"/>
    <property type="match status" value="1"/>
</dbReference>
<keyword evidence="1" id="KW-0472">Membrane</keyword>
<dbReference type="RefSeq" id="WP_058221272.1">
    <property type="nucleotide sequence ID" value="NZ_JARQAI010000030.1"/>
</dbReference>
<dbReference type="AlphaFoldDB" id="A0AAE4I1Z9"/>
<evidence type="ECO:0000313" key="3">
    <source>
        <dbReference type="Proteomes" id="UP001180842"/>
    </source>
</evidence>
<reference evidence="2" key="1">
    <citation type="submission" date="2023-03" db="EMBL/GenBank/DDBJ databases">
        <authorList>
            <person name="Shen W."/>
            <person name="Cai J."/>
        </authorList>
    </citation>
    <scope>NUCLEOTIDE SEQUENCE</scope>
    <source>
        <strain evidence="2">P69-2</strain>
    </source>
</reference>
<name>A0AAE4I1Z9_9ENTE</name>
<gene>
    <name evidence="2" type="ORF">P7H00_13460</name>
</gene>
<dbReference type="Gene3D" id="3.10.450.540">
    <property type="match status" value="1"/>
</dbReference>
<evidence type="ECO:0000256" key="1">
    <source>
        <dbReference type="SAM" id="Phobius"/>
    </source>
</evidence>
<dbReference type="EMBL" id="JARQAI010000030">
    <property type="protein sequence ID" value="MDT2738115.1"/>
    <property type="molecule type" value="Genomic_DNA"/>
</dbReference>
<sequence>MMNKQQSKYVFSETDIKKFVDESVVSVPFEDFVTLIIDTNAQLLKTSSLRSKSVLISKYTKDDILIYSYKLELPQSKDVSFDNILEPFSKNKPEKKEIRTKKISLNVNNVLIVLSLILAITSLAMSVNSKTKEVTNKKLENKVTTLEKSLNNQKVVLDNQNTLLENKGKIDVYVRYFLPYLFSENKISLDDFVSDEISKDIKHQQGSLISVMQEEIKLDKKGFKAIYVISVKEENINKTKRVELDIEKNKSKKFEFEIKEIPKIQEIK</sequence>
<keyword evidence="1" id="KW-1133">Transmembrane helix</keyword>
<protein>
    <recommendedName>
        <fullName evidence="4">Conjugal transfer protein</fullName>
    </recommendedName>
</protein>
<comment type="caution">
    <text evidence="2">The sequence shown here is derived from an EMBL/GenBank/DDBJ whole genome shotgun (WGS) entry which is preliminary data.</text>
</comment>
<accession>A0AAE4I1Z9</accession>
<evidence type="ECO:0008006" key="4">
    <source>
        <dbReference type="Google" id="ProtNLM"/>
    </source>
</evidence>
<proteinExistence type="predicted"/>
<organism evidence="2 3">
    <name type="scientific">Enterococcus pseudoavium</name>
    <dbReference type="NCBI Taxonomy" id="44007"/>
    <lineage>
        <taxon>Bacteria</taxon>
        <taxon>Bacillati</taxon>
        <taxon>Bacillota</taxon>
        <taxon>Bacilli</taxon>
        <taxon>Lactobacillales</taxon>
        <taxon>Enterococcaceae</taxon>
        <taxon>Enterococcus</taxon>
    </lineage>
</organism>